<dbReference type="EMBL" id="JAQNDN010000001">
    <property type="protein sequence ID" value="MDC0666494.1"/>
    <property type="molecule type" value="Genomic_DNA"/>
</dbReference>
<dbReference type="InterPro" id="IPR009056">
    <property type="entry name" value="Cyt_c-like_dom"/>
</dbReference>
<reference evidence="6 7" key="1">
    <citation type="submission" date="2022-11" db="EMBL/GenBank/DDBJ databases">
        <title>Minimal conservation of predation-associated metabolite biosynthetic gene clusters underscores biosynthetic potential of Myxococcota including descriptions for ten novel species: Archangium lansinium sp. nov., Myxococcus landrumus sp. nov., Nannocystis bai.</title>
        <authorList>
            <person name="Ahearne A."/>
            <person name="Stevens C."/>
            <person name="Dowd S."/>
        </authorList>
    </citation>
    <scope>NUCLEOTIDE SEQUENCE [LARGE SCALE GENOMIC DNA]</scope>
    <source>
        <strain evidence="6 7">NCELM</strain>
    </source>
</reference>
<comment type="caution">
    <text evidence="6">The sequence shown here is derived from an EMBL/GenBank/DDBJ whole genome shotgun (WGS) entry which is preliminary data.</text>
</comment>
<keyword evidence="7" id="KW-1185">Reference proteome</keyword>
<evidence type="ECO:0000259" key="5">
    <source>
        <dbReference type="PROSITE" id="PS51007"/>
    </source>
</evidence>
<evidence type="ECO:0000256" key="3">
    <source>
        <dbReference type="ARBA" id="ARBA00023004"/>
    </source>
</evidence>
<dbReference type="Proteomes" id="UP001217838">
    <property type="component" value="Unassembled WGS sequence"/>
</dbReference>
<dbReference type="SUPFAM" id="SSF46626">
    <property type="entry name" value="Cytochrome c"/>
    <property type="match status" value="1"/>
</dbReference>
<dbReference type="Gene3D" id="1.10.760.10">
    <property type="entry name" value="Cytochrome c-like domain"/>
    <property type="match status" value="1"/>
</dbReference>
<gene>
    <name evidence="6" type="ORF">POL58_02035</name>
</gene>
<evidence type="ECO:0000256" key="4">
    <source>
        <dbReference type="PROSITE-ProRule" id="PRU00433"/>
    </source>
</evidence>
<feature type="domain" description="Cytochrome c" evidence="5">
    <location>
        <begin position="318"/>
        <end position="425"/>
    </location>
</feature>
<dbReference type="RefSeq" id="WP_271994065.1">
    <property type="nucleotide sequence ID" value="NZ_JAQNDN010000001.1"/>
</dbReference>
<keyword evidence="1 4" id="KW-0349">Heme</keyword>
<evidence type="ECO:0000313" key="7">
    <source>
        <dbReference type="Proteomes" id="UP001217838"/>
    </source>
</evidence>
<evidence type="ECO:0000256" key="1">
    <source>
        <dbReference type="ARBA" id="ARBA00022617"/>
    </source>
</evidence>
<evidence type="ECO:0000256" key="2">
    <source>
        <dbReference type="ARBA" id="ARBA00022723"/>
    </source>
</evidence>
<organism evidence="6 7">
    <name type="scientific">Nannocystis radixulma</name>
    <dbReference type="NCBI Taxonomy" id="2995305"/>
    <lineage>
        <taxon>Bacteria</taxon>
        <taxon>Pseudomonadati</taxon>
        <taxon>Myxococcota</taxon>
        <taxon>Polyangia</taxon>
        <taxon>Nannocystales</taxon>
        <taxon>Nannocystaceae</taxon>
        <taxon>Nannocystis</taxon>
    </lineage>
</organism>
<dbReference type="InterPro" id="IPR036909">
    <property type="entry name" value="Cyt_c-like_dom_sf"/>
</dbReference>
<keyword evidence="3 4" id="KW-0408">Iron</keyword>
<evidence type="ECO:0000313" key="6">
    <source>
        <dbReference type="EMBL" id="MDC0666494.1"/>
    </source>
</evidence>
<name>A0ABT5AYY7_9BACT</name>
<dbReference type="InterPro" id="IPR051395">
    <property type="entry name" value="Cytochrome_c_Peroxidase/MauG"/>
</dbReference>
<sequence length="425" mass="46348">MGACGDDRLARESMELRSWDAEIEDHRSDLFERGQEIFRDDTMGSEQFWGGKLRLHEAIAGEQHGGVGPGLTAALAVKSGLRVDRDRLTPAIVQGVQTDALDLDSVETTLELLRRDAIVGLRGTFAGEQLVSLGITCALCHSTVDDSLTEGIGRRLDGWPNRDLDVGAIVAMAPSLAPLVDILGLDAAKIREVLLSWGPGKYDAELLLDGKAFRPDGRSAATLLPAAYGLAGQNLHTYTGWGSVPYWNAYVANTQMHGQGTFRDPRLADLDKFPLIAKTGWDDKRDAVDEITPKLEALQYYQLSIPPPTPPAGSYSVEAAERGAELFGGVAQCATCHVPPLFSEPGWAMHTGAEIGIDEFQALRSPDERYRTTPLRGLWARMKGGFYHDGRFADLGEVIDHYEPVLGFTLTAAERSDLIEYLKSI</sequence>
<accession>A0ABT5AYY7</accession>
<keyword evidence="2 4" id="KW-0479">Metal-binding</keyword>
<dbReference type="PROSITE" id="PS51007">
    <property type="entry name" value="CYTC"/>
    <property type="match status" value="1"/>
</dbReference>
<proteinExistence type="predicted"/>
<dbReference type="PANTHER" id="PTHR30600">
    <property type="entry name" value="CYTOCHROME C PEROXIDASE-RELATED"/>
    <property type="match status" value="1"/>
</dbReference>
<protein>
    <recommendedName>
        <fullName evidence="5">Cytochrome c domain-containing protein</fullName>
    </recommendedName>
</protein>